<name>A0A9Q3FXG8_9BASI</name>
<evidence type="ECO:0000256" key="1">
    <source>
        <dbReference type="SAM" id="MobiDB-lite"/>
    </source>
</evidence>
<evidence type="ECO:0000313" key="2">
    <source>
        <dbReference type="EMBL" id="MBW0545402.1"/>
    </source>
</evidence>
<feature type="region of interest" description="Disordered" evidence="1">
    <location>
        <begin position="119"/>
        <end position="144"/>
    </location>
</feature>
<dbReference type="AlphaFoldDB" id="A0A9Q3FXG8"/>
<evidence type="ECO:0000313" key="3">
    <source>
        <dbReference type="Proteomes" id="UP000765509"/>
    </source>
</evidence>
<protein>
    <submittedName>
        <fullName evidence="2">Uncharacterized protein</fullName>
    </submittedName>
</protein>
<dbReference type="Proteomes" id="UP000765509">
    <property type="component" value="Unassembled WGS sequence"/>
</dbReference>
<gene>
    <name evidence="2" type="ORF">O181_085117</name>
</gene>
<keyword evidence="3" id="KW-1185">Reference proteome</keyword>
<proteinExistence type="predicted"/>
<comment type="caution">
    <text evidence="2">The sequence shown here is derived from an EMBL/GenBank/DDBJ whole genome shotgun (WGS) entry which is preliminary data.</text>
</comment>
<sequence>MFPCSHFPIQPCGISQERANAICTLFRIPVYPSPLERHRNIWPIMGWREVIKATPRNAPACAMRGHSSLTQLASCGSIFNGLRRHAAVQSLLVFILWHLGISRMADLGTVNVTSSLEPRPCFPNQESPKSNNTHHENSNLGGTVGLKGPDEKKLFFSKLHIYFLVCSYTGSTRFLPSGSFLEISISDKAPLTELVLQSSEHTIKPRTSAAQNATNIP</sequence>
<reference evidence="2" key="1">
    <citation type="submission" date="2021-03" db="EMBL/GenBank/DDBJ databases">
        <title>Draft genome sequence of rust myrtle Austropuccinia psidii MF-1, a brazilian biotype.</title>
        <authorList>
            <person name="Quecine M.C."/>
            <person name="Pachon D.M.R."/>
            <person name="Bonatelli M.L."/>
            <person name="Correr F.H."/>
            <person name="Franceschini L.M."/>
            <person name="Leite T.F."/>
            <person name="Margarido G.R.A."/>
            <person name="Almeida C.A."/>
            <person name="Ferrarezi J.A."/>
            <person name="Labate C.A."/>
        </authorList>
    </citation>
    <scope>NUCLEOTIDE SEQUENCE</scope>
    <source>
        <strain evidence="2">MF-1</strain>
    </source>
</reference>
<dbReference type="EMBL" id="AVOT02050305">
    <property type="protein sequence ID" value="MBW0545402.1"/>
    <property type="molecule type" value="Genomic_DNA"/>
</dbReference>
<accession>A0A9Q3FXG8</accession>
<organism evidence="2 3">
    <name type="scientific">Austropuccinia psidii MF-1</name>
    <dbReference type="NCBI Taxonomy" id="1389203"/>
    <lineage>
        <taxon>Eukaryota</taxon>
        <taxon>Fungi</taxon>
        <taxon>Dikarya</taxon>
        <taxon>Basidiomycota</taxon>
        <taxon>Pucciniomycotina</taxon>
        <taxon>Pucciniomycetes</taxon>
        <taxon>Pucciniales</taxon>
        <taxon>Sphaerophragmiaceae</taxon>
        <taxon>Austropuccinia</taxon>
    </lineage>
</organism>